<evidence type="ECO:0000313" key="4">
    <source>
        <dbReference type="Proteomes" id="UP001234178"/>
    </source>
</evidence>
<keyword evidence="2" id="KW-0812">Transmembrane</keyword>
<dbReference type="Proteomes" id="UP001234178">
    <property type="component" value="Unassembled WGS sequence"/>
</dbReference>
<organism evidence="3 4">
    <name type="scientific">Daphnia magna</name>
    <dbReference type="NCBI Taxonomy" id="35525"/>
    <lineage>
        <taxon>Eukaryota</taxon>
        <taxon>Metazoa</taxon>
        <taxon>Ecdysozoa</taxon>
        <taxon>Arthropoda</taxon>
        <taxon>Crustacea</taxon>
        <taxon>Branchiopoda</taxon>
        <taxon>Diplostraca</taxon>
        <taxon>Cladocera</taxon>
        <taxon>Anomopoda</taxon>
        <taxon>Daphniidae</taxon>
        <taxon>Daphnia</taxon>
    </lineage>
</organism>
<evidence type="ECO:0000256" key="1">
    <source>
        <dbReference type="SAM" id="MobiDB-lite"/>
    </source>
</evidence>
<feature type="region of interest" description="Disordered" evidence="1">
    <location>
        <begin position="36"/>
        <end position="59"/>
    </location>
</feature>
<keyword evidence="2" id="KW-1133">Transmembrane helix</keyword>
<accession>A0ABQ9Z014</accession>
<evidence type="ECO:0000256" key="2">
    <source>
        <dbReference type="SAM" id="Phobius"/>
    </source>
</evidence>
<name>A0ABQ9Z014_9CRUS</name>
<protein>
    <submittedName>
        <fullName evidence="3">Uncharacterized protein</fullName>
    </submittedName>
</protein>
<gene>
    <name evidence="3" type="ORF">OUZ56_011415</name>
</gene>
<dbReference type="EMBL" id="JAOYFB010000002">
    <property type="protein sequence ID" value="KAK4006259.1"/>
    <property type="molecule type" value="Genomic_DNA"/>
</dbReference>
<proteinExistence type="predicted"/>
<feature type="transmembrane region" description="Helical" evidence="2">
    <location>
        <begin position="12"/>
        <end position="32"/>
    </location>
</feature>
<keyword evidence="4" id="KW-1185">Reference proteome</keyword>
<keyword evidence="2" id="KW-0472">Membrane</keyword>
<reference evidence="3 4" key="1">
    <citation type="journal article" date="2023" name="Nucleic Acids Res.">
        <title>The hologenome of Daphnia magna reveals possible DNA methylation and microbiome-mediated evolution of the host genome.</title>
        <authorList>
            <person name="Chaturvedi A."/>
            <person name="Li X."/>
            <person name="Dhandapani V."/>
            <person name="Marshall H."/>
            <person name="Kissane S."/>
            <person name="Cuenca-Cambronero M."/>
            <person name="Asole G."/>
            <person name="Calvet F."/>
            <person name="Ruiz-Romero M."/>
            <person name="Marangio P."/>
            <person name="Guigo R."/>
            <person name="Rago D."/>
            <person name="Mirbahai L."/>
            <person name="Eastwood N."/>
            <person name="Colbourne J.K."/>
            <person name="Zhou J."/>
            <person name="Mallon E."/>
            <person name="Orsini L."/>
        </authorList>
    </citation>
    <scope>NUCLEOTIDE SEQUENCE [LARGE SCALE GENOMIC DNA]</scope>
    <source>
        <strain evidence="3">LRV0_1</strain>
    </source>
</reference>
<comment type="caution">
    <text evidence="3">The sequence shown here is derived from an EMBL/GenBank/DDBJ whole genome shotgun (WGS) entry which is preliminary data.</text>
</comment>
<evidence type="ECO:0000313" key="3">
    <source>
        <dbReference type="EMBL" id="KAK4006259.1"/>
    </source>
</evidence>
<sequence>MQSAQKSVVQFHAFSLAHPLSVVTCGQAAILIRKLPRRRNSESSRAAQAAQHRQRRANQRGQILGQVRKVVFVQQPNQVRREVVIEAGQVIQPAERITVHQDRVAIQQQPVADPVQEDDEDVLQVQYLEDEHRN</sequence>